<dbReference type="GO" id="GO:0006465">
    <property type="term" value="P:signal peptide processing"/>
    <property type="evidence" value="ECO:0007669"/>
    <property type="project" value="TreeGrafter"/>
</dbReference>
<evidence type="ECO:0000313" key="10">
    <source>
        <dbReference type="EMBL" id="OGZ52757.1"/>
    </source>
</evidence>
<dbReference type="InterPro" id="IPR010627">
    <property type="entry name" value="Prepilin_pept_A24_N"/>
</dbReference>
<proteinExistence type="inferred from homology"/>
<keyword evidence="5 7" id="KW-1133">Transmembrane helix</keyword>
<dbReference type="AlphaFoldDB" id="A0A1G2GRB1"/>
<comment type="subcellular location">
    <subcellularLocation>
        <location evidence="1">Cell membrane</location>
        <topology evidence="1">Multi-pass membrane protein</topology>
    </subcellularLocation>
</comment>
<feature type="domain" description="Prepilin peptidase A24 N-terminal" evidence="9">
    <location>
        <begin position="7"/>
        <end position="94"/>
    </location>
</feature>
<evidence type="ECO:0000256" key="3">
    <source>
        <dbReference type="ARBA" id="ARBA00022475"/>
    </source>
</evidence>
<comment type="caution">
    <text evidence="10">The sequence shown here is derived from an EMBL/GenBank/DDBJ whole genome shotgun (WGS) entry which is preliminary data.</text>
</comment>
<gene>
    <name evidence="10" type="ORF">A3B25_01000</name>
</gene>
<evidence type="ECO:0000256" key="5">
    <source>
        <dbReference type="ARBA" id="ARBA00022989"/>
    </source>
</evidence>
<feature type="transmembrane region" description="Helical" evidence="7">
    <location>
        <begin position="75"/>
        <end position="93"/>
    </location>
</feature>
<feature type="transmembrane region" description="Helical" evidence="7">
    <location>
        <begin position="143"/>
        <end position="163"/>
    </location>
</feature>
<sequence length="289" mass="31751">MNPLLFVFGAALGSFINVLAVRYDSKRFIFDAHSIGGRSHCPTCSNVLRWFELVPILSFLFQRGRCRRCKSRISVQYLIVELLAGLICVFVPWRISAMGGPASGGQFLISNYFYPALWVLVFLTLLLVVLIDKRLYIIPDEANIFLGFMGAVTTFFVALRGEIANTSFVGQYALIFGFPKNVWINHILAACAAGVIFALIIGITRGKGMGMGDLKLVIPLGLMFGWPDIILVIALSFVIGALYGACAIAAGKKNLKSALPFGPFLAFAAVIIFFWGQEVISWYMRALGV</sequence>
<evidence type="ECO:0008006" key="12">
    <source>
        <dbReference type="Google" id="ProtNLM"/>
    </source>
</evidence>
<evidence type="ECO:0000259" key="9">
    <source>
        <dbReference type="Pfam" id="PF06750"/>
    </source>
</evidence>
<dbReference type="Proteomes" id="UP000179106">
    <property type="component" value="Unassembled WGS sequence"/>
</dbReference>
<accession>A0A1G2GRB1</accession>
<dbReference type="PANTHER" id="PTHR30487:SF0">
    <property type="entry name" value="PREPILIN LEADER PEPTIDASE_N-METHYLTRANSFERASE-RELATED"/>
    <property type="match status" value="1"/>
</dbReference>
<dbReference type="Pfam" id="PF01478">
    <property type="entry name" value="Peptidase_A24"/>
    <property type="match status" value="1"/>
</dbReference>
<evidence type="ECO:0000256" key="1">
    <source>
        <dbReference type="ARBA" id="ARBA00004651"/>
    </source>
</evidence>
<feature type="transmembrane region" description="Helical" evidence="7">
    <location>
        <begin position="216"/>
        <end position="245"/>
    </location>
</feature>
<feature type="transmembrane region" description="Helical" evidence="7">
    <location>
        <begin position="183"/>
        <end position="204"/>
    </location>
</feature>
<dbReference type="PANTHER" id="PTHR30487">
    <property type="entry name" value="TYPE 4 PREPILIN-LIKE PROTEINS LEADER PEPTIDE-PROCESSING ENZYME"/>
    <property type="match status" value="1"/>
</dbReference>
<evidence type="ECO:0000256" key="7">
    <source>
        <dbReference type="SAM" id="Phobius"/>
    </source>
</evidence>
<dbReference type="Pfam" id="PF06750">
    <property type="entry name" value="A24_N_bact"/>
    <property type="match status" value="1"/>
</dbReference>
<protein>
    <recommendedName>
        <fullName evidence="12">Prepilin peptidase</fullName>
    </recommendedName>
</protein>
<feature type="transmembrane region" description="Helical" evidence="7">
    <location>
        <begin position="257"/>
        <end position="275"/>
    </location>
</feature>
<dbReference type="InterPro" id="IPR000045">
    <property type="entry name" value="Prepilin_IV_endopep_pep"/>
</dbReference>
<comment type="similarity">
    <text evidence="2">Belongs to the peptidase A24 family.</text>
</comment>
<evidence type="ECO:0000256" key="2">
    <source>
        <dbReference type="ARBA" id="ARBA00005801"/>
    </source>
</evidence>
<dbReference type="EMBL" id="MHNW01000040">
    <property type="protein sequence ID" value="OGZ52757.1"/>
    <property type="molecule type" value="Genomic_DNA"/>
</dbReference>
<dbReference type="STRING" id="1802126.A3B25_01000"/>
<feature type="domain" description="Prepilin type IV endopeptidase peptidase" evidence="8">
    <location>
        <begin position="120"/>
        <end position="244"/>
    </location>
</feature>
<keyword evidence="4 7" id="KW-0812">Transmembrane</keyword>
<feature type="transmembrane region" description="Helical" evidence="7">
    <location>
        <begin position="113"/>
        <end position="131"/>
    </location>
</feature>
<keyword evidence="6 7" id="KW-0472">Membrane</keyword>
<dbReference type="InterPro" id="IPR050882">
    <property type="entry name" value="Prepilin_peptidase/N-MTase"/>
</dbReference>
<evidence type="ECO:0000256" key="4">
    <source>
        <dbReference type="ARBA" id="ARBA00022692"/>
    </source>
</evidence>
<name>A0A1G2GRB1_9BACT</name>
<organism evidence="10 11">
    <name type="scientific">Candidatus Ryanbacteria bacterium RIFCSPLOWO2_01_FULL_48_26</name>
    <dbReference type="NCBI Taxonomy" id="1802126"/>
    <lineage>
        <taxon>Bacteria</taxon>
        <taxon>Candidatus Ryaniibacteriota</taxon>
    </lineage>
</organism>
<dbReference type="Gene3D" id="1.20.120.1220">
    <property type="match status" value="1"/>
</dbReference>
<evidence type="ECO:0000256" key="6">
    <source>
        <dbReference type="ARBA" id="ARBA00023136"/>
    </source>
</evidence>
<reference evidence="10 11" key="1">
    <citation type="journal article" date="2016" name="Nat. Commun.">
        <title>Thousands of microbial genomes shed light on interconnected biogeochemical processes in an aquifer system.</title>
        <authorList>
            <person name="Anantharaman K."/>
            <person name="Brown C.T."/>
            <person name="Hug L.A."/>
            <person name="Sharon I."/>
            <person name="Castelle C.J."/>
            <person name="Probst A.J."/>
            <person name="Thomas B.C."/>
            <person name="Singh A."/>
            <person name="Wilkins M.J."/>
            <person name="Karaoz U."/>
            <person name="Brodie E.L."/>
            <person name="Williams K.H."/>
            <person name="Hubbard S.S."/>
            <person name="Banfield J.F."/>
        </authorList>
    </citation>
    <scope>NUCLEOTIDE SEQUENCE [LARGE SCALE GENOMIC DNA]</scope>
</reference>
<dbReference type="GO" id="GO:0005886">
    <property type="term" value="C:plasma membrane"/>
    <property type="evidence" value="ECO:0007669"/>
    <property type="project" value="UniProtKB-SubCell"/>
</dbReference>
<evidence type="ECO:0000313" key="11">
    <source>
        <dbReference type="Proteomes" id="UP000179106"/>
    </source>
</evidence>
<keyword evidence="3" id="KW-1003">Cell membrane</keyword>
<dbReference type="GO" id="GO:0004190">
    <property type="term" value="F:aspartic-type endopeptidase activity"/>
    <property type="evidence" value="ECO:0007669"/>
    <property type="project" value="InterPro"/>
</dbReference>
<evidence type="ECO:0000259" key="8">
    <source>
        <dbReference type="Pfam" id="PF01478"/>
    </source>
</evidence>